<dbReference type="SUPFAM" id="SSF53335">
    <property type="entry name" value="S-adenosyl-L-methionine-dependent methyltransferases"/>
    <property type="match status" value="1"/>
</dbReference>
<dbReference type="GO" id="GO:0008757">
    <property type="term" value="F:S-adenosylmethionine-dependent methyltransferase activity"/>
    <property type="evidence" value="ECO:0007669"/>
    <property type="project" value="InterPro"/>
</dbReference>
<keyword evidence="2" id="KW-0489">Methyltransferase</keyword>
<keyword evidence="2" id="KW-0808">Transferase</keyword>
<feature type="domain" description="Methyltransferase type 11" evidence="1">
    <location>
        <begin position="107"/>
        <end position="206"/>
    </location>
</feature>
<dbReference type="InterPro" id="IPR013216">
    <property type="entry name" value="Methyltransf_11"/>
</dbReference>
<dbReference type="GO" id="GO:0032259">
    <property type="term" value="P:methylation"/>
    <property type="evidence" value="ECO:0007669"/>
    <property type="project" value="UniProtKB-KW"/>
</dbReference>
<organism evidence="2 3">
    <name type="scientific">Nostoc punctiforme (strain ATCC 29133 / PCC 73102)</name>
    <dbReference type="NCBI Taxonomy" id="63737"/>
    <lineage>
        <taxon>Bacteria</taxon>
        <taxon>Bacillati</taxon>
        <taxon>Cyanobacteriota</taxon>
        <taxon>Cyanophyceae</taxon>
        <taxon>Nostocales</taxon>
        <taxon>Nostocaceae</taxon>
        <taxon>Nostoc</taxon>
    </lineage>
</organism>
<proteinExistence type="predicted"/>
<reference evidence="2 3" key="2">
    <citation type="journal article" date="2013" name="Plant Physiol.">
        <title>A Nostoc punctiforme Sugar Transporter Necessary to Establish a Cyanobacterium-Plant Symbiosis.</title>
        <authorList>
            <person name="Ekman M."/>
            <person name="Picossi S."/>
            <person name="Campbell E.L."/>
            <person name="Meeks J.C."/>
            <person name="Flores E."/>
        </authorList>
    </citation>
    <scope>NUCLEOTIDE SEQUENCE [LARGE SCALE GENOMIC DNA]</scope>
    <source>
        <strain evidence="3">ATCC 29133 / PCC 73102</strain>
    </source>
</reference>
<sequence length="265" mass="30208">MAYPPTGGDRKTNLTTILRKSSKNLMSKKSDSQFQNLFTSAKSSNWDERLGQIAYRFNREYQRETFELPTEVQAMPIFREWIGGSFSGRIASPFWEIAQPQKNQHCLDIGCGISFLIYPWRDWQAFFHGQEISNVARDTLNSRGPQLNSKLFKGVELGAAHQLNYSPEQFDLAIATGFSCYFPLEYWNAVLAEVKRVLKPGGHFVFDILNPEQPLAEDWAVLETYLGAEVFLEPVAGWEKAIKAAGAKIVTQKSGELFQMYKVRF</sequence>
<dbReference type="eggNOG" id="COG0500">
    <property type="taxonomic scope" value="Bacteria"/>
</dbReference>
<dbReference type="HOGENOM" id="CLU_099336_0_0_3"/>
<evidence type="ECO:0000313" key="2">
    <source>
        <dbReference type="EMBL" id="ACC83996.1"/>
    </source>
</evidence>
<dbReference type="Gene3D" id="3.40.50.150">
    <property type="entry name" value="Vaccinia Virus protein VP39"/>
    <property type="match status" value="1"/>
</dbReference>
<protein>
    <submittedName>
        <fullName evidence="2">Methyltransferase type 11</fullName>
    </submittedName>
</protein>
<dbReference type="Proteomes" id="UP000001191">
    <property type="component" value="Chromosome"/>
</dbReference>
<dbReference type="STRING" id="63737.Npun_R5695"/>
<dbReference type="AlphaFoldDB" id="B2J831"/>
<dbReference type="KEGG" id="npu:Npun_R5695"/>
<accession>B2J831</accession>
<keyword evidence="3" id="KW-1185">Reference proteome</keyword>
<reference evidence="3" key="1">
    <citation type="submission" date="2008-04" db="EMBL/GenBank/DDBJ databases">
        <title>Complete sequence of chromosome of Nostoc punctiforme ATCC 29133.</title>
        <authorList>
            <consortium name="US DOE Joint Genome Institute"/>
            <person name="Copeland A."/>
            <person name="Lucas S."/>
            <person name="Lapidus A."/>
            <person name="Glavina del Rio T."/>
            <person name="Dalin E."/>
            <person name="Tice H."/>
            <person name="Pitluck S."/>
            <person name="Chain P."/>
            <person name="Malfatti S."/>
            <person name="Shin M."/>
            <person name="Vergez L."/>
            <person name="Schmutz J."/>
            <person name="Larimer F."/>
            <person name="Land M."/>
            <person name="Hauser L."/>
            <person name="Kyrpides N."/>
            <person name="Kim E."/>
            <person name="Meeks J.C."/>
            <person name="Elhai J."/>
            <person name="Campbell E.L."/>
            <person name="Thiel T."/>
            <person name="Longmire J."/>
            <person name="Potts M."/>
            <person name="Atlas R."/>
        </authorList>
    </citation>
    <scope>NUCLEOTIDE SEQUENCE [LARGE SCALE GENOMIC DNA]</scope>
    <source>
        <strain evidence="3">ATCC 29133 / PCC 73102</strain>
    </source>
</reference>
<dbReference type="EnsemblBacteria" id="ACC83996">
    <property type="protein sequence ID" value="ACC83996"/>
    <property type="gene ID" value="Npun_R5695"/>
</dbReference>
<dbReference type="InterPro" id="IPR029063">
    <property type="entry name" value="SAM-dependent_MTases_sf"/>
</dbReference>
<gene>
    <name evidence="2" type="ordered locus">Npun_R5695</name>
</gene>
<name>B2J831_NOSP7</name>
<dbReference type="EMBL" id="CP001037">
    <property type="protein sequence ID" value="ACC83996.1"/>
    <property type="molecule type" value="Genomic_DNA"/>
</dbReference>
<dbReference type="PhylomeDB" id="B2J831"/>
<dbReference type="CDD" id="cd02440">
    <property type="entry name" value="AdoMet_MTases"/>
    <property type="match status" value="1"/>
</dbReference>
<dbReference type="SMR" id="B2J831"/>
<evidence type="ECO:0000313" key="3">
    <source>
        <dbReference type="Proteomes" id="UP000001191"/>
    </source>
</evidence>
<evidence type="ECO:0000259" key="1">
    <source>
        <dbReference type="Pfam" id="PF08241"/>
    </source>
</evidence>
<dbReference type="Pfam" id="PF08241">
    <property type="entry name" value="Methyltransf_11"/>
    <property type="match status" value="1"/>
</dbReference>